<keyword evidence="1 2" id="KW-0732">Signal</keyword>
<feature type="signal peptide" evidence="2">
    <location>
        <begin position="1"/>
        <end position="32"/>
    </location>
</feature>
<dbReference type="EMBL" id="SDMP01000011">
    <property type="protein sequence ID" value="RYR30563.1"/>
    <property type="molecule type" value="Genomic_DNA"/>
</dbReference>
<keyword evidence="5" id="KW-1185">Reference proteome</keyword>
<dbReference type="Proteomes" id="UP000289738">
    <property type="component" value="Chromosome B01"/>
</dbReference>
<comment type="caution">
    <text evidence="4">The sequence shown here is derived from an EMBL/GenBank/DDBJ whole genome shotgun (WGS) entry which is preliminary data.</text>
</comment>
<dbReference type="GO" id="GO:0009567">
    <property type="term" value="P:double fertilization forming a zygote and endosperm"/>
    <property type="evidence" value="ECO:0007669"/>
    <property type="project" value="TreeGrafter"/>
</dbReference>
<dbReference type="Pfam" id="PF05617">
    <property type="entry name" value="Prolamin_like"/>
    <property type="match status" value="1"/>
</dbReference>
<evidence type="ECO:0000256" key="2">
    <source>
        <dbReference type="SAM" id="SignalP"/>
    </source>
</evidence>
<dbReference type="PANTHER" id="PTHR31181">
    <property type="entry name" value="EGG CELL-SECRETED PROTEIN 1.4"/>
    <property type="match status" value="1"/>
</dbReference>
<evidence type="ECO:0000256" key="1">
    <source>
        <dbReference type="ARBA" id="ARBA00022729"/>
    </source>
</evidence>
<accession>A0A445AVZ7</accession>
<dbReference type="InterPro" id="IPR008502">
    <property type="entry name" value="Prolamin-like"/>
</dbReference>
<organism evidence="4 5">
    <name type="scientific">Arachis hypogaea</name>
    <name type="common">Peanut</name>
    <dbReference type="NCBI Taxonomy" id="3818"/>
    <lineage>
        <taxon>Eukaryota</taxon>
        <taxon>Viridiplantae</taxon>
        <taxon>Streptophyta</taxon>
        <taxon>Embryophyta</taxon>
        <taxon>Tracheophyta</taxon>
        <taxon>Spermatophyta</taxon>
        <taxon>Magnoliopsida</taxon>
        <taxon>eudicotyledons</taxon>
        <taxon>Gunneridae</taxon>
        <taxon>Pentapetalae</taxon>
        <taxon>rosids</taxon>
        <taxon>fabids</taxon>
        <taxon>Fabales</taxon>
        <taxon>Fabaceae</taxon>
        <taxon>Papilionoideae</taxon>
        <taxon>50 kb inversion clade</taxon>
        <taxon>dalbergioids sensu lato</taxon>
        <taxon>Dalbergieae</taxon>
        <taxon>Pterocarpus clade</taxon>
        <taxon>Arachis</taxon>
    </lineage>
</organism>
<reference evidence="4 5" key="1">
    <citation type="submission" date="2019-01" db="EMBL/GenBank/DDBJ databases">
        <title>Sequencing of cultivated peanut Arachis hypogaea provides insights into genome evolution and oil improvement.</title>
        <authorList>
            <person name="Chen X."/>
        </authorList>
    </citation>
    <scope>NUCLEOTIDE SEQUENCE [LARGE SCALE GENOMIC DNA]</scope>
    <source>
        <strain evidence="5">cv. Fuhuasheng</strain>
        <tissue evidence="4">Leaves</tissue>
    </source>
</reference>
<feature type="chain" id="PRO_5019226183" description="Prolamin-like domain-containing protein" evidence="2">
    <location>
        <begin position="33"/>
        <end position="109"/>
    </location>
</feature>
<feature type="domain" description="Prolamin-like" evidence="3">
    <location>
        <begin position="36"/>
        <end position="100"/>
    </location>
</feature>
<evidence type="ECO:0000259" key="3">
    <source>
        <dbReference type="Pfam" id="PF05617"/>
    </source>
</evidence>
<proteinExistence type="predicted"/>
<evidence type="ECO:0000313" key="5">
    <source>
        <dbReference type="Proteomes" id="UP000289738"/>
    </source>
</evidence>
<dbReference type="GO" id="GO:0080155">
    <property type="term" value="P:regulation of double fertilization forming a zygote and endosperm"/>
    <property type="evidence" value="ECO:0007669"/>
    <property type="project" value="TreeGrafter"/>
</dbReference>
<dbReference type="GO" id="GO:0005576">
    <property type="term" value="C:extracellular region"/>
    <property type="evidence" value="ECO:0007669"/>
    <property type="project" value="TreeGrafter"/>
</dbReference>
<dbReference type="GO" id="GO:0031982">
    <property type="term" value="C:vesicle"/>
    <property type="evidence" value="ECO:0007669"/>
    <property type="project" value="TreeGrafter"/>
</dbReference>
<sequence length="109" mass="11805">MALSLTRMVAVGAACMLIWAQIGLSHVGLGQADPGKCLKAFYNTPECVSAVTETLFQFQRSSNLTQACCNAVTTLSDDCWSFVFLGFPSIPYLKFLKGICDFQKGNAKP</sequence>
<name>A0A445AVZ7_ARAHY</name>
<dbReference type="AlphaFoldDB" id="A0A445AVZ7"/>
<gene>
    <name evidence="4" type="ORF">Ahy_B01g055307</name>
</gene>
<dbReference type="GO" id="GO:2000008">
    <property type="term" value="P:regulation of protein localization to cell surface"/>
    <property type="evidence" value="ECO:0007669"/>
    <property type="project" value="TreeGrafter"/>
</dbReference>
<evidence type="ECO:0000313" key="4">
    <source>
        <dbReference type="EMBL" id="RYR30563.1"/>
    </source>
</evidence>
<protein>
    <recommendedName>
        <fullName evidence="3">Prolamin-like domain-containing protein</fullName>
    </recommendedName>
</protein>
<dbReference type="PANTHER" id="PTHR31181:SF81">
    <property type="entry name" value="ECA1 GAMETOGENESIS FAMILY PROTEIN-RELATED"/>
    <property type="match status" value="1"/>
</dbReference>